<name>A0A0A2C2S3_PROMR</name>
<dbReference type="EMBL" id="JNAX01000011">
    <property type="protein sequence ID" value="KGG20603.1"/>
    <property type="molecule type" value="Genomic_DNA"/>
</dbReference>
<keyword evidence="1" id="KW-0472">Membrane</keyword>
<keyword evidence="1" id="KW-0812">Transmembrane</keyword>
<sequence length="104" mass="11142">MPTSSIRSTEKSAITVSAGFLGAFIISSLAVQLFRSYSPAVQNKLTNVDPVIASPATLWSELGTRDNIIIKQSNTKLNTNSSSSINIEPVITSEATLWAPLFVD</sequence>
<proteinExistence type="predicted"/>
<reference evidence="3" key="1">
    <citation type="journal article" date="2014" name="Sci. Data">
        <title>Genomes of diverse isolates of the marine cyanobacterium Prochlorococcus.</title>
        <authorList>
            <person name="Biller S."/>
            <person name="Berube P."/>
            <person name="Thompson J."/>
            <person name="Kelly L."/>
            <person name="Roggensack S."/>
            <person name="Awad L."/>
            <person name="Roache-Johnson K."/>
            <person name="Ding H."/>
            <person name="Giovannoni S.J."/>
            <person name="Moore L.R."/>
            <person name="Chisholm S.W."/>
        </authorList>
    </citation>
    <scope>NUCLEOTIDE SEQUENCE [LARGE SCALE GENOMIC DNA]</scope>
    <source>
        <strain evidence="3">PAC1</strain>
    </source>
</reference>
<gene>
    <name evidence="2" type="ORF">EV03_1104</name>
</gene>
<dbReference type="AlphaFoldDB" id="A0A0A2C2S3"/>
<protein>
    <submittedName>
        <fullName evidence="2">Uncharacterized protein</fullName>
    </submittedName>
</protein>
<organism evidence="2 3">
    <name type="scientific">Prochlorococcus marinus str. PAC1</name>
    <dbReference type="NCBI Taxonomy" id="59924"/>
    <lineage>
        <taxon>Bacteria</taxon>
        <taxon>Bacillati</taxon>
        <taxon>Cyanobacteriota</taxon>
        <taxon>Cyanophyceae</taxon>
        <taxon>Synechococcales</taxon>
        <taxon>Prochlorococcaceae</taxon>
        <taxon>Prochlorococcus</taxon>
    </lineage>
</organism>
<accession>A0A0A2C2S3</accession>
<feature type="transmembrane region" description="Helical" evidence="1">
    <location>
        <begin position="12"/>
        <end position="34"/>
    </location>
</feature>
<evidence type="ECO:0000313" key="2">
    <source>
        <dbReference type="EMBL" id="KGG20603.1"/>
    </source>
</evidence>
<comment type="caution">
    <text evidence="2">The sequence shown here is derived from an EMBL/GenBank/DDBJ whole genome shotgun (WGS) entry which is preliminary data.</text>
</comment>
<dbReference type="Proteomes" id="UP000030392">
    <property type="component" value="Unassembled WGS sequence"/>
</dbReference>
<evidence type="ECO:0000256" key="1">
    <source>
        <dbReference type="SAM" id="Phobius"/>
    </source>
</evidence>
<keyword evidence="1" id="KW-1133">Transmembrane helix</keyword>
<evidence type="ECO:0000313" key="3">
    <source>
        <dbReference type="Proteomes" id="UP000030392"/>
    </source>
</evidence>
<dbReference type="RefSeq" id="WP_036905982.1">
    <property type="nucleotide sequence ID" value="NZ_CP138967.1"/>
</dbReference>